<keyword evidence="5 11" id="KW-0479">Metal-binding</keyword>
<dbReference type="InterPro" id="IPR017907">
    <property type="entry name" value="Znf_RING_CS"/>
</dbReference>
<dbReference type="Pfam" id="PF00097">
    <property type="entry name" value="zf-C3HC4"/>
    <property type="match status" value="1"/>
</dbReference>
<evidence type="ECO:0000256" key="10">
    <source>
        <dbReference type="PROSITE-ProRule" id="PRU00175"/>
    </source>
</evidence>
<evidence type="ECO:0000256" key="8">
    <source>
        <dbReference type="ARBA" id="ARBA00022833"/>
    </source>
</evidence>
<dbReference type="PANTHER" id="PTHR12313">
    <property type="entry name" value="E3 UBIQUITIN-PROTEIN LIGASE RNF5-RELATED"/>
    <property type="match status" value="1"/>
</dbReference>
<keyword evidence="9 11" id="KW-0472">Membrane</keyword>
<organism evidence="13 14">
    <name type="scientific">Vanilla planifolia</name>
    <name type="common">Vanilla</name>
    <dbReference type="NCBI Taxonomy" id="51239"/>
    <lineage>
        <taxon>Eukaryota</taxon>
        <taxon>Viridiplantae</taxon>
        <taxon>Streptophyta</taxon>
        <taxon>Embryophyta</taxon>
        <taxon>Tracheophyta</taxon>
        <taxon>Spermatophyta</taxon>
        <taxon>Magnoliopsida</taxon>
        <taxon>Liliopsida</taxon>
        <taxon>Asparagales</taxon>
        <taxon>Orchidaceae</taxon>
        <taxon>Vanilloideae</taxon>
        <taxon>Vanilleae</taxon>
        <taxon>Vanilla</taxon>
    </lineage>
</organism>
<comment type="pathway">
    <text evidence="3 11">Protein modification; protein ubiquitination.</text>
</comment>
<comment type="function">
    <text evidence="11">E3 ubiquitin-protein ligase.</text>
</comment>
<dbReference type="GO" id="GO:0061630">
    <property type="term" value="F:ubiquitin protein ligase activity"/>
    <property type="evidence" value="ECO:0007669"/>
    <property type="project" value="UniProtKB-UniRule"/>
</dbReference>
<dbReference type="UniPathway" id="UPA00143"/>
<dbReference type="GO" id="GO:0008270">
    <property type="term" value="F:zinc ion binding"/>
    <property type="evidence" value="ECO:0007669"/>
    <property type="project" value="UniProtKB-KW"/>
</dbReference>
<keyword evidence="6 10" id="KW-0863">Zinc-finger</keyword>
<accession>A0A835PTF5</accession>
<keyword evidence="7 11" id="KW-0833">Ubl conjugation pathway</keyword>
<dbReference type="InterPro" id="IPR001841">
    <property type="entry name" value="Znf_RING"/>
</dbReference>
<proteinExistence type="predicted"/>
<evidence type="ECO:0000256" key="7">
    <source>
        <dbReference type="ARBA" id="ARBA00022786"/>
    </source>
</evidence>
<dbReference type="Gene3D" id="3.30.40.10">
    <property type="entry name" value="Zinc/RING finger domain, C3HC4 (zinc finger)"/>
    <property type="match status" value="1"/>
</dbReference>
<keyword evidence="11" id="KW-1133">Transmembrane helix</keyword>
<reference evidence="13 14" key="1">
    <citation type="journal article" date="2020" name="Nat. Food">
        <title>A phased Vanilla planifolia genome enables genetic improvement of flavour and production.</title>
        <authorList>
            <person name="Hasing T."/>
            <person name="Tang H."/>
            <person name="Brym M."/>
            <person name="Khazi F."/>
            <person name="Huang T."/>
            <person name="Chambers A.H."/>
        </authorList>
    </citation>
    <scope>NUCLEOTIDE SEQUENCE [LARGE SCALE GENOMIC DNA]</scope>
    <source>
        <tissue evidence="13">Leaf</tissue>
    </source>
</reference>
<keyword evidence="11" id="KW-0256">Endoplasmic reticulum</keyword>
<evidence type="ECO:0000313" key="13">
    <source>
        <dbReference type="EMBL" id="KAG0458608.1"/>
    </source>
</evidence>
<comment type="caution">
    <text evidence="13">The sequence shown here is derived from an EMBL/GenBank/DDBJ whole genome shotgun (WGS) entry which is preliminary data.</text>
</comment>
<protein>
    <recommendedName>
        <fullName evidence="11">E3 ubiquitin-protein ligase RMA</fullName>
        <ecNumber evidence="11">2.3.2.27</ecNumber>
    </recommendedName>
    <alternativeName>
        <fullName evidence="11">Protein RING membrane-anchor</fullName>
    </alternativeName>
    <alternativeName>
        <fullName evidence="11">RING-type E3 ubiquitin transferase RMA</fullName>
    </alternativeName>
</protein>
<dbReference type="InterPro" id="IPR045103">
    <property type="entry name" value="RNF5/RNF185-like"/>
</dbReference>
<dbReference type="OrthoDB" id="6270329at2759"/>
<dbReference type="Proteomes" id="UP000639772">
    <property type="component" value="Chromosome 12"/>
</dbReference>
<keyword evidence="11" id="KW-0812">Transmembrane</keyword>
<comment type="domain">
    <text evidence="11">The RING-type zinc finger domain is responsible for E3 ligase activity.</text>
</comment>
<sequence length="242" mass="27061">MEEIEGTFAGCFSEFVLESPTEDEIPATKPASCAVGSAGPPSACFDCNICLDFVTDPVVTLCGHLFCWPCIYRWLHLEPTDGDVSRNCPVCKSALSSEFSLVPLYGRGLDAKSRPDSHDVPDRPKQLRNLLPNDANASFHLPPPTQRQSTRMSQDYLLYGERRERDMGILHSTAGVLLGEMALAVLPSALRHQQNLYTSLHQIPALSGTTSRRRRQESRAEMWLHQLWVFCFCCAVLFLLLF</sequence>
<dbReference type="AlphaFoldDB" id="A0A835PTF5"/>
<evidence type="ECO:0000256" key="1">
    <source>
        <dbReference type="ARBA" id="ARBA00000900"/>
    </source>
</evidence>
<evidence type="ECO:0000256" key="2">
    <source>
        <dbReference type="ARBA" id="ARBA00004308"/>
    </source>
</evidence>
<dbReference type="SMART" id="SM00184">
    <property type="entry name" value="RING"/>
    <property type="match status" value="1"/>
</dbReference>
<dbReference type="EMBL" id="JADCNM010000012">
    <property type="protein sequence ID" value="KAG0458608.1"/>
    <property type="molecule type" value="Genomic_DNA"/>
</dbReference>
<dbReference type="PROSITE" id="PS50089">
    <property type="entry name" value="ZF_RING_2"/>
    <property type="match status" value="1"/>
</dbReference>
<keyword evidence="8 11" id="KW-0862">Zinc</keyword>
<dbReference type="SUPFAM" id="SSF57850">
    <property type="entry name" value="RING/U-box"/>
    <property type="match status" value="1"/>
</dbReference>
<name>A0A835PTF5_VANPL</name>
<evidence type="ECO:0000256" key="9">
    <source>
        <dbReference type="ARBA" id="ARBA00023136"/>
    </source>
</evidence>
<feature type="transmembrane region" description="Helical" evidence="11">
    <location>
        <begin position="222"/>
        <end position="241"/>
    </location>
</feature>
<dbReference type="InterPro" id="IPR018957">
    <property type="entry name" value="Znf_C3HC4_RING-type"/>
</dbReference>
<evidence type="ECO:0000313" key="14">
    <source>
        <dbReference type="Proteomes" id="UP000639772"/>
    </source>
</evidence>
<evidence type="ECO:0000256" key="3">
    <source>
        <dbReference type="ARBA" id="ARBA00004906"/>
    </source>
</evidence>
<dbReference type="PROSITE" id="PS00518">
    <property type="entry name" value="ZF_RING_1"/>
    <property type="match status" value="1"/>
</dbReference>
<gene>
    <name evidence="13" type="ORF">HPP92_021736</name>
</gene>
<dbReference type="InterPro" id="IPR013083">
    <property type="entry name" value="Znf_RING/FYVE/PHD"/>
</dbReference>
<dbReference type="GO" id="GO:0016567">
    <property type="term" value="P:protein ubiquitination"/>
    <property type="evidence" value="ECO:0007669"/>
    <property type="project" value="UniProtKB-UniPathway"/>
</dbReference>
<comment type="subcellular location">
    <subcellularLocation>
        <location evidence="2">Endomembrane system</location>
    </subcellularLocation>
    <subcellularLocation>
        <location evidence="11">Endoplasmic reticulum membrane</location>
        <topology evidence="11">Single-pass type IV membrane protein</topology>
    </subcellularLocation>
</comment>
<evidence type="ECO:0000256" key="5">
    <source>
        <dbReference type="ARBA" id="ARBA00022723"/>
    </source>
</evidence>
<evidence type="ECO:0000256" key="4">
    <source>
        <dbReference type="ARBA" id="ARBA00022679"/>
    </source>
</evidence>
<evidence type="ECO:0000256" key="6">
    <source>
        <dbReference type="ARBA" id="ARBA00022771"/>
    </source>
</evidence>
<keyword evidence="4 11" id="KW-0808">Transferase</keyword>
<feature type="domain" description="RING-type" evidence="12">
    <location>
        <begin position="47"/>
        <end position="92"/>
    </location>
</feature>
<evidence type="ECO:0000256" key="11">
    <source>
        <dbReference type="RuleBase" id="RU369090"/>
    </source>
</evidence>
<evidence type="ECO:0000259" key="12">
    <source>
        <dbReference type="PROSITE" id="PS50089"/>
    </source>
</evidence>
<dbReference type="GO" id="GO:0005789">
    <property type="term" value="C:endoplasmic reticulum membrane"/>
    <property type="evidence" value="ECO:0007669"/>
    <property type="project" value="UniProtKB-SubCell"/>
</dbReference>
<comment type="catalytic activity">
    <reaction evidence="1 11">
        <text>S-ubiquitinyl-[E2 ubiquitin-conjugating enzyme]-L-cysteine + [acceptor protein]-L-lysine = [E2 ubiquitin-conjugating enzyme]-L-cysteine + N(6)-ubiquitinyl-[acceptor protein]-L-lysine.</text>
        <dbReference type="EC" id="2.3.2.27"/>
    </reaction>
</comment>
<dbReference type="GO" id="GO:0006511">
    <property type="term" value="P:ubiquitin-dependent protein catabolic process"/>
    <property type="evidence" value="ECO:0007669"/>
    <property type="project" value="UniProtKB-UniRule"/>
</dbReference>
<dbReference type="EC" id="2.3.2.27" evidence="11"/>